<accession>A0ABW5I6P4</accession>
<gene>
    <name evidence="4" type="ORF">ACFSUT_31805</name>
</gene>
<dbReference type="PANTHER" id="PTHR30535:SF34">
    <property type="entry name" value="MOLYBDATE-BINDING PROTEIN MOLA"/>
    <property type="match status" value="1"/>
</dbReference>
<reference evidence="5" key="1">
    <citation type="journal article" date="2019" name="Int. J. Syst. Evol. Microbiol.">
        <title>The Global Catalogue of Microorganisms (GCM) 10K type strain sequencing project: providing services to taxonomists for standard genome sequencing and annotation.</title>
        <authorList>
            <consortium name="The Broad Institute Genomics Platform"/>
            <consortium name="The Broad Institute Genome Sequencing Center for Infectious Disease"/>
            <person name="Wu L."/>
            <person name="Ma J."/>
        </authorList>
    </citation>
    <scope>NUCLEOTIDE SEQUENCE [LARGE SCALE GENOMIC DNA]</scope>
    <source>
        <strain evidence="5">CGMCC 4.7638</strain>
    </source>
</reference>
<evidence type="ECO:0000313" key="4">
    <source>
        <dbReference type="EMBL" id="MFD2484899.1"/>
    </source>
</evidence>
<feature type="signal peptide" evidence="2">
    <location>
        <begin position="1"/>
        <end position="32"/>
    </location>
</feature>
<dbReference type="SUPFAM" id="SSF53807">
    <property type="entry name" value="Helical backbone' metal receptor"/>
    <property type="match status" value="1"/>
</dbReference>
<evidence type="ECO:0000256" key="2">
    <source>
        <dbReference type="SAM" id="SignalP"/>
    </source>
</evidence>
<dbReference type="EMBL" id="JBHUKQ010000015">
    <property type="protein sequence ID" value="MFD2484899.1"/>
    <property type="molecule type" value="Genomic_DNA"/>
</dbReference>
<dbReference type="InterPro" id="IPR002491">
    <property type="entry name" value="ABC_transptr_periplasmic_BD"/>
</dbReference>
<evidence type="ECO:0000313" key="5">
    <source>
        <dbReference type="Proteomes" id="UP001597542"/>
    </source>
</evidence>
<dbReference type="PROSITE" id="PS51257">
    <property type="entry name" value="PROKAR_LIPOPROTEIN"/>
    <property type="match status" value="1"/>
</dbReference>
<dbReference type="Proteomes" id="UP001597542">
    <property type="component" value="Unassembled WGS sequence"/>
</dbReference>
<feature type="domain" description="Fe/B12 periplasmic-binding" evidence="3">
    <location>
        <begin position="62"/>
        <end position="366"/>
    </location>
</feature>
<comment type="caution">
    <text evidence="4">The sequence shown here is derived from an EMBL/GenBank/DDBJ whole genome shotgun (WGS) entry which is preliminary data.</text>
</comment>
<dbReference type="Gene3D" id="3.40.50.1980">
    <property type="entry name" value="Nitrogenase molybdenum iron protein domain"/>
    <property type="match status" value="2"/>
</dbReference>
<evidence type="ECO:0000259" key="3">
    <source>
        <dbReference type="PROSITE" id="PS50983"/>
    </source>
</evidence>
<keyword evidence="5" id="KW-1185">Reference proteome</keyword>
<name>A0ABW5I6P4_9PSEU</name>
<dbReference type="Pfam" id="PF01497">
    <property type="entry name" value="Peripla_BP_2"/>
    <property type="match status" value="1"/>
</dbReference>
<dbReference type="InterPro" id="IPR050902">
    <property type="entry name" value="ABC_Transporter_SBP"/>
</dbReference>
<dbReference type="PANTHER" id="PTHR30535">
    <property type="entry name" value="VITAMIN B12-BINDING PROTEIN"/>
    <property type="match status" value="1"/>
</dbReference>
<feature type="chain" id="PRO_5047266534" evidence="2">
    <location>
        <begin position="33"/>
        <end position="393"/>
    </location>
</feature>
<proteinExistence type="inferred from homology"/>
<sequence>MPNFAERRRSRPLRRRWGAAAVVALLAAAACSAPQGEQPGAAKRPVTDVLGRTVEVPLPAKRILLDGARMLYTTALLDKRDPLAGIVGLPNDLEQNDPDSLEQYRAKFPGIDKIKRTGQAYDGSFSIEAAIQLRPDVYVVSAANYKAAQDSGIVDRLSRVGVPTVVLDYFVDPVKNTVPSVRLMGALTGKTAEAEAFASYYQAAVDRVRSRLAAAHEPPTSTFLWRAPGYFECCSSFAKSNLAALVDLAGGKNLADDVLKTRQGTVSPEAVLSRDPDVVIATGADWAPGTSAKPGEFIPLGYSEKGPDARARLQAIVQKQAGFSGLKAVREHRVYAAWHHFYDSPYNFLAVEWFAKWLHPGLFQDVDPDATIRELHAKFLPIPYEGTFWAELP</sequence>
<evidence type="ECO:0000256" key="1">
    <source>
        <dbReference type="ARBA" id="ARBA00008814"/>
    </source>
</evidence>
<comment type="similarity">
    <text evidence="1">Belongs to the bacterial solute-binding protein 8 family.</text>
</comment>
<dbReference type="PROSITE" id="PS50983">
    <property type="entry name" value="FE_B12_PBP"/>
    <property type="match status" value="1"/>
</dbReference>
<keyword evidence="2" id="KW-0732">Signal</keyword>
<protein>
    <submittedName>
        <fullName evidence="4">ABC transporter substrate-binding protein</fullName>
    </submittedName>
</protein>
<dbReference type="RefSeq" id="WP_344276466.1">
    <property type="nucleotide sequence ID" value="NZ_BAAAHV010000012.1"/>
</dbReference>
<organism evidence="4 5">
    <name type="scientific">Amycolatopsis albidoflavus</name>
    <dbReference type="NCBI Taxonomy" id="102226"/>
    <lineage>
        <taxon>Bacteria</taxon>
        <taxon>Bacillati</taxon>
        <taxon>Actinomycetota</taxon>
        <taxon>Actinomycetes</taxon>
        <taxon>Pseudonocardiales</taxon>
        <taxon>Pseudonocardiaceae</taxon>
        <taxon>Amycolatopsis</taxon>
    </lineage>
</organism>